<dbReference type="GeneID" id="66565084"/>
<keyword evidence="2" id="KW-1185">Reference proteome</keyword>
<dbReference type="PANTHER" id="PTHR40112:SF1">
    <property type="entry name" value="H2HPP ISOMERASE"/>
    <property type="match status" value="1"/>
</dbReference>
<dbReference type="InterPro" id="IPR017102">
    <property type="entry name" value="UCP037087"/>
</dbReference>
<organism evidence="1 2">
    <name type="scientific">Dickeya fangzhongdai</name>
    <dbReference type="NCBI Taxonomy" id="1778540"/>
    <lineage>
        <taxon>Bacteria</taxon>
        <taxon>Pseudomonadati</taxon>
        <taxon>Pseudomonadota</taxon>
        <taxon>Gammaproteobacteria</taxon>
        <taxon>Enterobacterales</taxon>
        <taxon>Pectobacteriaceae</taxon>
        <taxon>Dickeya</taxon>
    </lineage>
</organism>
<evidence type="ECO:0000313" key="2">
    <source>
        <dbReference type="Proteomes" id="UP000231901"/>
    </source>
</evidence>
<dbReference type="InterPro" id="IPR052535">
    <property type="entry name" value="Bacilysin_H2HPP_isomerase"/>
</dbReference>
<dbReference type="InterPro" id="IPR013096">
    <property type="entry name" value="Cupin_2"/>
</dbReference>
<dbReference type="Proteomes" id="UP000231901">
    <property type="component" value="Chromosome"/>
</dbReference>
<dbReference type="InterPro" id="IPR011051">
    <property type="entry name" value="RmlC_Cupin_sf"/>
</dbReference>
<gene>
    <name evidence="1" type="ORF">CVE23_12160</name>
</gene>
<dbReference type="EMBL" id="CP025003">
    <property type="protein sequence ID" value="ATZ94662.1"/>
    <property type="molecule type" value="Genomic_DNA"/>
</dbReference>
<evidence type="ECO:0000313" key="1">
    <source>
        <dbReference type="EMBL" id="ATZ94662.1"/>
    </source>
</evidence>
<protein>
    <submittedName>
        <fullName evidence="1">Cupin domain-containing protein</fullName>
    </submittedName>
</protein>
<accession>A0A2K8QMP3</accession>
<name>A0A2K8QMP3_9GAMM</name>
<sequence length="133" mass="14958">MMTNQLKIVRPVNPTETQQNLPYFVGISRDTVGAKHISMNIVVIPAGAEAEPHYHVDYETAIYLLKGRVETRYGTDLSQTCLHLAGEFLYIPPGVPHQPRNLSDEEDAIAIVARNDANERENVRLYRVVDDNA</sequence>
<dbReference type="PANTHER" id="PTHR40112">
    <property type="entry name" value="H2HPP ISOMERASE"/>
    <property type="match status" value="1"/>
</dbReference>
<reference evidence="2" key="1">
    <citation type="journal article" date="2018" name="Genome Announc.">
        <title>Complete genome sequence of a Dickeya fangzhongdai type strain causing bleeding canker of pear tree trunks.</title>
        <authorList>
            <person name="Zhao Y."/>
            <person name="Tian Y."/>
            <person name="Li X."/>
            <person name="Hu B."/>
        </authorList>
    </citation>
    <scope>NUCLEOTIDE SEQUENCE [LARGE SCALE GENOMIC DNA]</scope>
    <source>
        <strain evidence="2">DSM 101947</strain>
    </source>
</reference>
<dbReference type="InterPro" id="IPR014710">
    <property type="entry name" value="RmlC-like_jellyroll"/>
</dbReference>
<dbReference type="Pfam" id="PF07883">
    <property type="entry name" value="Cupin_2"/>
    <property type="match status" value="1"/>
</dbReference>
<dbReference type="Gene3D" id="2.60.120.10">
    <property type="entry name" value="Jelly Rolls"/>
    <property type="match status" value="1"/>
</dbReference>
<dbReference type="RefSeq" id="WP_082202657.1">
    <property type="nucleotide sequence ID" value="NZ_BMJF01000002.1"/>
</dbReference>
<proteinExistence type="predicted"/>
<dbReference type="SUPFAM" id="SSF51182">
    <property type="entry name" value="RmlC-like cupins"/>
    <property type="match status" value="1"/>
</dbReference>
<dbReference type="KEGG" id="dfn:CVE23_12160"/>
<dbReference type="AlphaFoldDB" id="A0A2K8QMP3"/>
<dbReference type="CDD" id="cd02210">
    <property type="entry name" value="cupin_BLR2406-like"/>
    <property type="match status" value="1"/>
</dbReference>
<dbReference type="PIRSF" id="PIRSF037087">
    <property type="entry name" value="UCP037087"/>
    <property type="match status" value="1"/>
</dbReference>